<reference evidence="3 4" key="1">
    <citation type="journal article" date="2019" name="ACS Chem. Biol.">
        <title>Identification and Mobilization of a Cryptic Antibiotic Biosynthesis Gene Locus from a Human-Pathogenic Nocardia Isolate.</title>
        <authorList>
            <person name="Herisse M."/>
            <person name="Ishida K."/>
            <person name="Porter J.L."/>
            <person name="Howden B."/>
            <person name="Hertweck C."/>
            <person name="Stinear T.P."/>
            <person name="Pidot S.J."/>
        </authorList>
    </citation>
    <scope>NUCLEOTIDE SEQUENCE [LARGE SCALE GENOMIC DNA]</scope>
    <source>
        <strain evidence="3 4">AUSMDU00012717</strain>
    </source>
</reference>
<organism evidence="3 4">
    <name type="scientific">Nocardia arthritidis</name>
    <dbReference type="NCBI Taxonomy" id="228602"/>
    <lineage>
        <taxon>Bacteria</taxon>
        <taxon>Bacillati</taxon>
        <taxon>Actinomycetota</taxon>
        <taxon>Actinomycetes</taxon>
        <taxon>Mycobacteriales</taxon>
        <taxon>Nocardiaceae</taxon>
        <taxon>Nocardia</taxon>
    </lineage>
</organism>
<keyword evidence="4" id="KW-1185">Reference proteome</keyword>
<dbReference type="PANTHER" id="PTHR42760">
    <property type="entry name" value="SHORT-CHAIN DEHYDROGENASES/REDUCTASES FAMILY MEMBER"/>
    <property type="match status" value="1"/>
</dbReference>
<dbReference type="Pfam" id="PF13561">
    <property type="entry name" value="adh_short_C2"/>
    <property type="match status" value="1"/>
</dbReference>
<dbReference type="InterPro" id="IPR036291">
    <property type="entry name" value="NAD(P)-bd_dom_sf"/>
</dbReference>
<dbReference type="RefSeq" id="WP_167478471.1">
    <property type="nucleotide sequence ID" value="NZ_CP046172.1"/>
</dbReference>
<dbReference type="PRINTS" id="PR00080">
    <property type="entry name" value="SDRFAMILY"/>
</dbReference>
<dbReference type="InterPro" id="IPR002347">
    <property type="entry name" value="SDR_fam"/>
</dbReference>
<dbReference type="Gene3D" id="3.40.50.720">
    <property type="entry name" value="NAD(P)-binding Rossmann-like Domain"/>
    <property type="match status" value="1"/>
</dbReference>
<dbReference type="PRINTS" id="PR00081">
    <property type="entry name" value="GDHRDH"/>
</dbReference>
<sequence length="269" mass="27348">MDLRLSGKTALVTGASKGVGLATVRRLTAEGVRVAGAARTITPALKDTGAVAISVDLSTQDGPAAMVEQAVAELGGIDLLVNNAGGGSSADAGIGMGGFAELDDAHWQRTFDLNLYAAVRTTRAALPSLLERTGESGGSAVVNVSSIGAWLPAGPPLAYNVAKAALTAFSRGIAEELGPQGIRVTTVSPGPIRTDIWESADGYGGHLAAAAQIEHEQFLEQVPAIMRMITGRIAEPDEVAALITFLLSDVAASIAGSDHLIDGGVVKTV</sequence>
<evidence type="ECO:0000313" key="3">
    <source>
        <dbReference type="EMBL" id="QIS16377.1"/>
    </source>
</evidence>
<dbReference type="CDD" id="cd05233">
    <property type="entry name" value="SDR_c"/>
    <property type="match status" value="1"/>
</dbReference>
<dbReference type="SUPFAM" id="SSF51735">
    <property type="entry name" value="NAD(P)-binding Rossmann-fold domains"/>
    <property type="match status" value="1"/>
</dbReference>
<evidence type="ECO:0000256" key="2">
    <source>
        <dbReference type="ARBA" id="ARBA00023002"/>
    </source>
</evidence>
<dbReference type="FunFam" id="3.40.50.720:FF:000084">
    <property type="entry name" value="Short-chain dehydrogenase reductase"/>
    <property type="match status" value="1"/>
</dbReference>
<gene>
    <name evidence="3" type="ORF">F5544_42845</name>
</gene>
<name>A0A6G9YTD2_9NOCA</name>
<dbReference type="Proteomes" id="UP000503540">
    <property type="component" value="Chromosome"/>
</dbReference>
<protein>
    <submittedName>
        <fullName evidence="3">SDR family oxidoreductase</fullName>
    </submittedName>
</protein>
<dbReference type="PANTHER" id="PTHR42760:SF133">
    <property type="entry name" value="3-OXOACYL-[ACYL-CARRIER-PROTEIN] REDUCTASE"/>
    <property type="match status" value="1"/>
</dbReference>
<dbReference type="GO" id="GO:0016616">
    <property type="term" value="F:oxidoreductase activity, acting on the CH-OH group of donors, NAD or NADP as acceptor"/>
    <property type="evidence" value="ECO:0007669"/>
    <property type="project" value="TreeGrafter"/>
</dbReference>
<evidence type="ECO:0000256" key="1">
    <source>
        <dbReference type="ARBA" id="ARBA00006484"/>
    </source>
</evidence>
<proteinExistence type="inferred from homology"/>
<dbReference type="AlphaFoldDB" id="A0A6G9YTD2"/>
<dbReference type="KEGG" id="nah:F5544_42845"/>
<accession>A0A6G9YTD2</accession>
<keyword evidence="2" id="KW-0560">Oxidoreductase</keyword>
<evidence type="ECO:0000313" key="4">
    <source>
        <dbReference type="Proteomes" id="UP000503540"/>
    </source>
</evidence>
<comment type="similarity">
    <text evidence="1">Belongs to the short-chain dehydrogenases/reductases (SDR) family.</text>
</comment>
<dbReference type="EMBL" id="CP046172">
    <property type="protein sequence ID" value="QIS16377.1"/>
    <property type="molecule type" value="Genomic_DNA"/>
</dbReference>
<dbReference type="NCBIfam" id="NF005095">
    <property type="entry name" value="PRK06523.1"/>
    <property type="match status" value="1"/>
</dbReference>